<dbReference type="GO" id="GO:1901002">
    <property type="term" value="P:positive regulation of response to salt stress"/>
    <property type="evidence" value="ECO:0007669"/>
    <property type="project" value="UniProtKB-ARBA"/>
</dbReference>
<comment type="subcellular location">
    <subcellularLocation>
        <location evidence="1">Nucleus</location>
    </subcellularLocation>
</comment>
<evidence type="ECO:0000313" key="9">
    <source>
        <dbReference type="Proteomes" id="UP000054466"/>
    </source>
</evidence>
<dbReference type="SMART" id="SM00717">
    <property type="entry name" value="SANT"/>
    <property type="match status" value="2"/>
</dbReference>
<dbReference type="InterPro" id="IPR009057">
    <property type="entry name" value="Homeodomain-like_sf"/>
</dbReference>
<accession>A0A0D2CR05</accession>
<dbReference type="GO" id="GO:1902584">
    <property type="term" value="P:positive regulation of response to water deprivation"/>
    <property type="evidence" value="ECO:0007669"/>
    <property type="project" value="UniProtKB-ARBA"/>
</dbReference>
<evidence type="ECO:0000259" key="7">
    <source>
        <dbReference type="PROSITE" id="PS51294"/>
    </source>
</evidence>
<dbReference type="HOGENOM" id="CLU_046302_1_0_1"/>
<dbReference type="PROSITE" id="PS50090">
    <property type="entry name" value="MYB_LIKE"/>
    <property type="match status" value="2"/>
</dbReference>
<feature type="region of interest" description="Disordered" evidence="5">
    <location>
        <begin position="247"/>
        <end position="300"/>
    </location>
</feature>
<dbReference type="Proteomes" id="UP000054466">
    <property type="component" value="Unassembled WGS sequence"/>
</dbReference>
<sequence>MSRSGRRGPWLPEEDATLLHLVRTQGPNNWVRISEHMQHRSPKQCRERYHQNLKPSLNHDPISAEEGEVIEQLVRDMGKRWAEIARRLGNRSDNAVKNWWNGSMNRRKRNTGPHGAAAKMVGYRAQPILASASSLPLKQLYLPDQLALPPFSVSDPFHRPEISPSSTLGMRPERRYDLLPRPDGRQLSVQTDCRSLLYPGCDQPILSPLQPHSASANLPSPGGKPLLGFQNWSPSRLECQLPPLNWTEAPVPSPAATEASQGSFPQQAPSLVSDNQSNCSISPKTVTSPRPGGTVGKLPSLDLWPEMHRRNSTGNYPDAEIDGSWKGRAQEDLRAYRSAERADSVIPEVTVVPVSPRPPSPQQAATHRSSLNTTERYSPSPSGRKATSPTEKDTRMNVARLLE</sequence>
<gene>
    <name evidence="8" type="ORF">PV07_03969</name>
</gene>
<dbReference type="GO" id="GO:0000981">
    <property type="term" value="F:DNA-binding transcription factor activity, RNA polymerase II-specific"/>
    <property type="evidence" value="ECO:0007669"/>
    <property type="project" value="TreeGrafter"/>
</dbReference>
<dbReference type="InterPro" id="IPR001005">
    <property type="entry name" value="SANT/Myb"/>
</dbReference>
<dbReference type="GO" id="GO:0033993">
    <property type="term" value="P:response to lipid"/>
    <property type="evidence" value="ECO:0007669"/>
    <property type="project" value="UniProtKB-ARBA"/>
</dbReference>
<dbReference type="PANTHER" id="PTHR45614">
    <property type="entry name" value="MYB PROTEIN-RELATED"/>
    <property type="match status" value="1"/>
</dbReference>
<dbReference type="GO" id="GO:0000278">
    <property type="term" value="P:mitotic cell cycle"/>
    <property type="evidence" value="ECO:0007669"/>
    <property type="project" value="TreeGrafter"/>
</dbReference>
<dbReference type="EMBL" id="KN847041">
    <property type="protein sequence ID" value="KIW32420.1"/>
    <property type="molecule type" value="Genomic_DNA"/>
</dbReference>
<dbReference type="InterPro" id="IPR050560">
    <property type="entry name" value="MYB_TF"/>
</dbReference>
<dbReference type="STRING" id="569365.A0A0D2CR05"/>
<dbReference type="AlphaFoldDB" id="A0A0D2CR05"/>
<dbReference type="PROSITE" id="PS51294">
    <property type="entry name" value="HTH_MYB"/>
    <property type="match status" value="2"/>
</dbReference>
<feature type="compositionally biased region" description="Polar residues" evidence="5">
    <location>
        <begin position="362"/>
        <end position="389"/>
    </location>
</feature>
<name>A0A0D2CR05_9EURO</name>
<feature type="domain" description="HTH myb-type" evidence="7">
    <location>
        <begin position="58"/>
        <end position="108"/>
    </location>
</feature>
<dbReference type="GO" id="GO:0045944">
    <property type="term" value="P:positive regulation of transcription by RNA polymerase II"/>
    <property type="evidence" value="ECO:0007669"/>
    <property type="project" value="TreeGrafter"/>
</dbReference>
<organism evidence="8 9">
    <name type="scientific">Cladophialophora immunda</name>
    <dbReference type="NCBI Taxonomy" id="569365"/>
    <lineage>
        <taxon>Eukaryota</taxon>
        <taxon>Fungi</taxon>
        <taxon>Dikarya</taxon>
        <taxon>Ascomycota</taxon>
        <taxon>Pezizomycotina</taxon>
        <taxon>Eurotiomycetes</taxon>
        <taxon>Chaetothyriomycetidae</taxon>
        <taxon>Chaetothyriales</taxon>
        <taxon>Herpotrichiellaceae</taxon>
        <taxon>Cladophialophora</taxon>
    </lineage>
</organism>
<dbReference type="OrthoDB" id="2143914at2759"/>
<dbReference type="FunFam" id="1.10.10.60:FF:000355">
    <property type="entry name" value="Transcription factor MYB124"/>
    <property type="match status" value="1"/>
</dbReference>
<dbReference type="InterPro" id="IPR017930">
    <property type="entry name" value="Myb_dom"/>
</dbReference>
<feature type="domain" description="HTH myb-type" evidence="7">
    <location>
        <begin position="1"/>
        <end position="57"/>
    </location>
</feature>
<evidence type="ECO:0000256" key="1">
    <source>
        <dbReference type="ARBA" id="ARBA00004123"/>
    </source>
</evidence>
<evidence type="ECO:0000259" key="6">
    <source>
        <dbReference type="PROSITE" id="PS50090"/>
    </source>
</evidence>
<dbReference type="GO" id="GO:1902806">
    <property type="term" value="P:regulation of cell cycle G1/S phase transition"/>
    <property type="evidence" value="ECO:0007669"/>
    <property type="project" value="UniProtKB-ARBA"/>
</dbReference>
<dbReference type="GO" id="GO:0000978">
    <property type="term" value="F:RNA polymerase II cis-regulatory region sequence-specific DNA binding"/>
    <property type="evidence" value="ECO:0007669"/>
    <property type="project" value="TreeGrafter"/>
</dbReference>
<dbReference type="VEuPathDB" id="FungiDB:PV07_03969"/>
<dbReference type="CDD" id="cd00167">
    <property type="entry name" value="SANT"/>
    <property type="match status" value="2"/>
</dbReference>
<feature type="domain" description="Myb-like" evidence="6">
    <location>
        <begin position="2"/>
        <end position="53"/>
    </location>
</feature>
<feature type="domain" description="Myb-like" evidence="6">
    <location>
        <begin position="54"/>
        <end position="104"/>
    </location>
</feature>
<dbReference type="SUPFAM" id="SSF46689">
    <property type="entry name" value="Homeodomain-like"/>
    <property type="match status" value="1"/>
</dbReference>
<dbReference type="RefSeq" id="XP_016252636.1">
    <property type="nucleotide sequence ID" value="XM_016390734.1"/>
</dbReference>
<dbReference type="Gene3D" id="1.10.10.60">
    <property type="entry name" value="Homeodomain-like"/>
    <property type="match status" value="2"/>
</dbReference>
<keyword evidence="4" id="KW-0539">Nucleus</keyword>
<feature type="compositionally biased region" description="Polar residues" evidence="5">
    <location>
        <begin position="258"/>
        <end position="288"/>
    </location>
</feature>
<evidence type="ECO:0000256" key="4">
    <source>
        <dbReference type="ARBA" id="ARBA00023242"/>
    </source>
</evidence>
<dbReference type="GO" id="GO:0032875">
    <property type="term" value="P:regulation of DNA endoreduplication"/>
    <property type="evidence" value="ECO:0007669"/>
    <property type="project" value="UniProtKB-ARBA"/>
</dbReference>
<dbReference type="GeneID" id="27343163"/>
<dbReference type="Pfam" id="PF00249">
    <property type="entry name" value="Myb_DNA-binding"/>
    <property type="match status" value="2"/>
</dbReference>
<dbReference type="GO" id="GO:0050891">
    <property type="term" value="P:multicellular organismal-level water homeostasis"/>
    <property type="evidence" value="ECO:0007669"/>
    <property type="project" value="UniProtKB-ARBA"/>
</dbReference>
<reference evidence="8 9" key="1">
    <citation type="submission" date="2015-01" db="EMBL/GenBank/DDBJ databases">
        <title>The Genome Sequence of Cladophialophora immunda CBS83496.</title>
        <authorList>
            <consortium name="The Broad Institute Genomics Platform"/>
            <person name="Cuomo C."/>
            <person name="de Hoog S."/>
            <person name="Gorbushina A."/>
            <person name="Stielow B."/>
            <person name="Teixiera M."/>
            <person name="Abouelleil A."/>
            <person name="Chapman S.B."/>
            <person name="Priest M."/>
            <person name="Young S.K."/>
            <person name="Wortman J."/>
            <person name="Nusbaum C."/>
            <person name="Birren B."/>
        </authorList>
    </citation>
    <scope>NUCLEOTIDE SEQUENCE [LARGE SCALE GENOMIC DNA]</scope>
    <source>
        <strain evidence="8 9">CBS 83496</strain>
    </source>
</reference>
<dbReference type="GO" id="GO:2000037">
    <property type="term" value="P:regulation of stomatal complex patterning"/>
    <property type="evidence" value="ECO:0007669"/>
    <property type="project" value="UniProtKB-ARBA"/>
</dbReference>
<evidence type="ECO:0000256" key="2">
    <source>
        <dbReference type="ARBA" id="ARBA00022737"/>
    </source>
</evidence>
<keyword evidence="2" id="KW-0677">Repeat</keyword>
<keyword evidence="3" id="KW-0238">DNA-binding</keyword>
<evidence type="ECO:0000256" key="5">
    <source>
        <dbReference type="SAM" id="MobiDB-lite"/>
    </source>
</evidence>
<feature type="region of interest" description="Disordered" evidence="5">
    <location>
        <begin position="351"/>
        <end position="403"/>
    </location>
</feature>
<protein>
    <submittedName>
        <fullName evidence="8">Uncharacterized protein</fullName>
    </submittedName>
</protein>
<dbReference type="GO" id="GO:0005634">
    <property type="term" value="C:nucleus"/>
    <property type="evidence" value="ECO:0007669"/>
    <property type="project" value="UniProtKB-SubCell"/>
</dbReference>
<dbReference type="PANTHER" id="PTHR45614:SF25">
    <property type="entry name" value="MYB PROTEIN"/>
    <property type="match status" value="1"/>
</dbReference>
<keyword evidence="9" id="KW-1185">Reference proteome</keyword>
<evidence type="ECO:0000256" key="3">
    <source>
        <dbReference type="ARBA" id="ARBA00023125"/>
    </source>
</evidence>
<proteinExistence type="predicted"/>
<evidence type="ECO:0000313" key="8">
    <source>
        <dbReference type="EMBL" id="KIW32420.1"/>
    </source>
</evidence>